<accession>A0A3A1P4G1</accession>
<dbReference type="GO" id="GO:0008276">
    <property type="term" value="F:protein methyltransferase activity"/>
    <property type="evidence" value="ECO:0007669"/>
    <property type="project" value="UniProtKB-UniRule"/>
</dbReference>
<dbReference type="InterPro" id="IPR029063">
    <property type="entry name" value="SAM-dependent_MTases_sf"/>
</dbReference>
<dbReference type="PANTHER" id="PTHR43648">
    <property type="entry name" value="ELECTRON TRANSFER FLAVOPROTEIN BETA SUBUNIT LYSINE METHYLTRANSFERASE"/>
    <property type="match status" value="1"/>
</dbReference>
<keyword evidence="3 6" id="KW-0489">Methyltransferase</keyword>
<keyword evidence="8" id="KW-1185">Reference proteome</keyword>
<keyword evidence="2 6" id="KW-0963">Cytoplasm</keyword>
<evidence type="ECO:0000256" key="6">
    <source>
        <dbReference type="HAMAP-Rule" id="MF_00735"/>
    </source>
</evidence>
<dbReference type="AlphaFoldDB" id="A0A3A1P4G1"/>
<keyword evidence="7" id="KW-0689">Ribosomal protein</keyword>
<dbReference type="CDD" id="cd02440">
    <property type="entry name" value="AdoMet_MTases"/>
    <property type="match status" value="1"/>
</dbReference>
<dbReference type="PANTHER" id="PTHR43648:SF1">
    <property type="entry name" value="ELECTRON TRANSFER FLAVOPROTEIN BETA SUBUNIT LYSINE METHYLTRANSFERASE"/>
    <property type="match status" value="1"/>
</dbReference>
<keyword evidence="5 6" id="KW-0949">S-adenosyl-L-methionine</keyword>
<feature type="binding site" evidence="6">
    <location>
        <position position="156"/>
    </location>
    <ligand>
        <name>S-adenosyl-L-methionine</name>
        <dbReference type="ChEBI" id="CHEBI:59789"/>
    </ligand>
</feature>
<evidence type="ECO:0000256" key="2">
    <source>
        <dbReference type="ARBA" id="ARBA00022490"/>
    </source>
</evidence>
<proteinExistence type="inferred from homology"/>
<feature type="binding site" evidence="6">
    <location>
        <position position="179"/>
    </location>
    <ligand>
        <name>S-adenosyl-L-methionine</name>
        <dbReference type="ChEBI" id="CHEBI:59789"/>
    </ligand>
</feature>
<feature type="binding site" evidence="6">
    <location>
        <position position="132"/>
    </location>
    <ligand>
        <name>S-adenosyl-L-methionine</name>
        <dbReference type="ChEBI" id="CHEBI:59789"/>
    </ligand>
</feature>
<keyword evidence="4 6" id="KW-0808">Transferase</keyword>
<comment type="catalytic activity">
    <reaction evidence="6">
        <text>L-lysyl-[protein] + 3 S-adenosyl-L-methionine = N(6),N(6),N(6)-trimethyl-L-lysyl-[protein] + 3 S-adenosyl-L-homocysteine + 3 H(+)</text>
        <dbReference type="Rhea" id="RHEA:54192"/>
        <dbReference type="Rhea" id="RHEA-COMP:9752"/>
        <dbReference type="Rhea" id="RHEA-COMP:13826"/>
        <dbReference type="ChEBI" id="CHEBI:15378"/>
        <dbReference type="ChEBI" id="CHEBI:29969"/>
        <dbReference type="ChEBI" id="CHEBI:57856"/>
        <dbReference type="ChEBI" id="CHEBI:59789"/>
        <dbReference type="ChEBI" id="CHEBI:61961"/>
    </reaction>
</comment>
<dbReference type="HAMAP" id="MF_00735">
    <property type="entry name" value="Methyltr_PrmA"/>
    <property type="match status" value="1"/>
</dbReference>
<dbReference type="Gene3D" id="3.40.50.150">
    <property type="entry name" value="Vaccinia Virus protein VP39"/>
    <property type="match status" value="1"/>
</dbReference>
<comment type="function">
    <text evidence="6">Methylates ribosomal protein L11.</text>
</comment>
<dbReference type="Pfam" id="PF06325">
    <property type="entry name" value="PrmA"/>
    <property type="match status" value="1"/>
</dbReference>
<evidence type="ECO:0000256" key="4">
    <source>
        <dbReference type="ARBA" id="ARBA00022679"/>
    </source>
</evidence>
<dbReference type="EC" id="2.1.1.-" evidence="6"/>
<protein>
    <recommendedName>
        <fullName evidence="6">Ribosomal protein L11 methyltransferase</fullName>
        <shortName evidence="6">L11 Mtase</shortName>
        <ecNumber evidence="6">2.1.1.-</ecNumber>
    </recommendedName>
</protein>
<evidence type="ECO:0000256" key="3">
    <source>
        <dbReference type="ARBA" id="ARBA00022603"/>
    </source>
</evidence>
<dbReference type="OrthoDB" id="9785995at2"/>
<comment type="caution">
    <text evidence="7">The sequence shown here is derived from an EMBL/GenBank/DDBJ whole genome shotgun (WGS) entry which is preliminary data.</text>
</comment>
<name>A0A3A1P4G1_9SPHN</name>
<comment type="similarity">
    <text evidence="1 6">Belongs to the methyltransferase superfamily. PrmA family.</text>
</comment>
<dbReference type="GO" id="GO:0005737">
    <property type="term" value="C:cytoplasm"/>
    <property type="evidence" value="ECO:0007669"/>
    <property type="project" value="UniProtKB-SubCell"/>
</dbReference>
<keyword evidence="7" id="KW-0687">Ribonucleoprotein</keyword>
<dbReference type="GO" id="GO:0032259">
    <property type="term" value="P:methylation"/>
    <property type="evidence" value="ECO:0007669"/>
    <property type="project" value="UniProtKB-KW"/>
</dbReference>
<comment type="subcellular location">
    <subcellularLocation>
        <location evidence="6">Cytoplasm</location>
    </subcellularLocation>
</comment>
<dbReference type="EMBL" id="QXFM01000077">
    <property type="protein sequence ID" value="RIV87223.1"/>
    <property type="molecule type" value="Genomic_DNA"/>
</dbReference>
<dbReference type="InterPro" id="IPR050078">
    <property type="entry name" value="Ribosomal_L11_MeTrfase_PrmA"/>
</dbReference>
<evidence type="ECO:0000256" key="5">
    <source>
        <dbReference type="ARBA" id="ARBA00022691"/>
    </source>
</evidence>
<feature type="binding site" evidence="6">
    <location>
        <position position="231"/>
    </location>
    <ligand>
        <name>S-adenosyl-L-methionine</name>
        <dbReference type="ChEBI" id="CHEBI:59789"/>
    </ligand>
</feature>
<organism evidence="7 8">
    <name type="scientific">Aurantiacibacter xanthus</name>
    <dbReference type="NCBI Taxonomy" id="1784712"/>
    <lineage>
        <taxon>Bacteria</taxon>
        <taxon>Pseudomonadati</taxon>
        <taxon>Pseudomonadota</taxon>
        <taxon>Alphaproteobacteria</taxon>
        <taxon>Sphingomonadales</taxon>
        <taxon>Erythrobacteraceae</taxon>
        <taxon>Aurantiacibacter</taxon>
    </lineage>
</organism>
<dbReference type="Proteomes" id="UP000265366">
    <property type="component" value="Unassembled WGS sequence"/>
</dbReference>
<reference evidence="7 8" key="1">
    <citation type="submission" date="2018-08" db="EMBL/GenBank/DDBJ databases">
        <title>Erythrobacter zhengii sp.nov., a bacterium isolated from deep-sea sediment.</title>
        <authorList>
            <person name="Fang C."/>
            <person name="Wu Y.-H."/>
            <person name="Sun C."/>
            <person name="Wang H."/>
            <person name="Cheng H."/>
            <person name="Meng F.-X."/>
            <person name="Wang C.-S."/>
            <person name="Xu X.-W."/>
        </authorList>
    </citation>
    <scope>NUCLEOTIDE SEQUENCE [LARGE SCALE GENOMIC DNA]</scope>
    <source>
        <strain evidence="7 8">CCTCC AB 2015396</strain>
    </source>
</reference>
<evidence type="ECO:0000313" key="7">
    <source>
        <dbReference type="EMBL" id="RIV87223.1"/>
    </source>
</evidence>
<gene>
    <name evidence="6" type="primary">prmA</name>
    <name evidence="7" type="ORF">D2V17_08670</name>
</gene>
<evidence type="ECO:0000313" key="8">
    <source>
        <dbReference type="Proteomes" id="UP000265366"/>
    </source>
</evidence>
<dbReference type="InterPro" id="IPR004498">
    <property type="entry name" value="Ribosomal_PrmA_MeTrfase"/>
</dbReference>
<evidence type="ECO:0000256" key="1">
    <source>
        <dbReference type="ARBA" id="ARBA00009741"/>
    </source>
</evidence>
<dbReference type="GO" id="GO:0005840">
    <property type="term" value="C:ribosome"/>
    <property type="evidence" value="ECO:0007669"/>
    <property type="project" value="UniProtKB-KW"/>
</dbReference>
<dbReference type="RefSeq" id="WP_119592670.1">
    <property type="nucleotide sequence ID" value="NZ_QXFM01000077.1"/>
</dbReference>
<dbReference type="SUPFAM" id="SSF53335">
    <property type="entry name" value="S-adenosyl-L-methionine-dependent methyltransferases"/>
    <property type="match status" value="1"/>
</dbReference>
<sequence length="298" mass="32225">MSWKLSAITSREAVEQALDRAEGWDEALVLAAFEVDPDEPDVWQLDAYCEGKPGKAERAAVAALFDGNAPEIKAEELPDADWVSESQKGAQPIRAGRFYVHTPEHPASEEPGVTSFCIPAAQAFGTGQHATTAGCLEMLDTMRADGIVPRDVADIGTGTGLLAFAARDLWPKARYTVSDIDPLCTEAVIDNALRNGIPLGTEPGKVVAMTAEGMDHELLHARAPYDLLIANILAAPLIELAPDFAAALAPRGSVLLAGLLATQESTVRRAYRRHGLRLHKRIQRGDWSILWLRARYVG</sequence>